<dbReference type="Pfam" id="PF24984">
    <property type="entry name" value="HEAT_EF3_GNC1"/>
    <property type="match status" value="1"/>
</dbReference>
<dbReference type="eggNOG" id="KOG1242">
    <property type="taxonomic scope" value="Eukaryota"/>
</dbReference>
<dbReference type="SMART" id="SM01349">
    <property type="entry name" value="TOG"/>
    <property type="match status" value="1"/>
</dbReference>
<dbReference type="InterPro" id="IPR011989">
    <property type="entry name" value="ARM-like"/>
</dbReference>
<dbReference type="AlphaFoldDB" id="F0XXF9"/>
<dbReference type="KEGG" id="aaf:AURANDRAFT_52278"/>
<dbReference type="Gene3D" id="1.25.10.10">
    <property type="entry name" value="Leucine-rich Repeat Variant"/>
    <property type="match status" value="4"/>
</dbReference>
<evidence type="ECO:0000313" key="4">
    <source>
        <dbReference type="EMBL" id="EGB12354.1"/>
    </source>
</evidence>
<dbReference type="RefSeq" id="XP_009033397.1">
    <property type="nucleotide sequence ID" value="XM_009035149.1"/>
</dbReference>
<dbReference type="GO" id="GO:0005829">
    <property type="term" value="C:cytosol"/>
    <property type="evidence" value="ECO:0007669"/>
    <property type="project" value="TreeGrafter"/>
</dbReference>
<feature type="repeat" description="HEAT" evidence="2">
    <location>
        <begin position="301"/>
        <end position="337"/>
    </location>
</feature>
<evidence type="ECO:0000259" key="3">
    <source>
        <dbReference type="SMART" id="SM01349"/>
    </source>
</evidence>
<dbReference type="EMBL" id="GL833121">
    <property type="protein sequence ID" value="EGB12354.1"/>
    <property type="molecule type" value="Genomic_DNA"/>
</dbReference>
<keyword evidence="5" id="KW-1185">Reference proteome</keyword>
<organism evidence="5">
    <name type="scientific">Aureococcus anophagefferens</name>
    <name type="common">Harmful bloom alga</name>
    <dbReference type="NCBI Taxonomy" id="44056"/>
    <lineage>
        <taxon>Eukaryota</taxon>
        <taxon>Sar</taxon>
        <taxon>Stramenopiles</taxon>
        <taxon>Ochrophyta</taxon>
        <taxon>Pelagophyceae</taxon>
        <taxon>Pelagomonadales</taxon>
        <taxon>Pelagomonadaceae</taxon>
        <taxon>Aureococcus</taxon>
    </lineage>
</organism>
<evidence type="ECO:0000313" key="5">
    <source>
        <dbReference type="Proteomes" id="UP000002729"/>
    </source>
</evidence>
<dbReference type="SUPFAM" id="SSF48371">
    <property type="entry name" value="ARM repeat"/>
    <property type="match status" value="2"/>
</dbReference>
<dbReference type="InParanoid" id="F0XXF9"/>
<evidence type="ECO:0000256" key="2">
    <source>
        <dbReference type="PROSITE-ProRule" id="PRU00103"/>
    </source>
</evidence>
<dbReference type="PANTHER" id="PTHR23346">
    <property type="entry name" value="TRANSLATIONAL ACTIVATOR GCN1-RELATED"/>
    <property type="match status" value="1"/>
</dbReference>
<proteinExistence type="predicted"/>
<dbReference type="GO" id="GO:0034198">
    <property type="term" value="P:cellular response to amino acid starvation"/>
    <property type="evidence" value="ECO:0007669"/>
    <property type="project" value="TreeGrafter"/>
</dbReference>
<sequence length="1143" mass="117302">MKKPHGDRAGALLERLLAACLESPGGGERRGAAHGVAAAIKGLGIGSLKAHGVVAKLEAALDAGEGINAKHGALSAVERLAARLGVLFEPYEIALLPFLLRAFSEGSDVVRDAAKGAARKVFEGLSAHGVKLAFPAVLGAASGDETSNWRARVAAIDMLGATAHCAPKQLGAVLPRAVPALAGALADTSAQVRDAAKAALDDVASVARNPEVKALKRELIEALVDPAHATREALDALLGREFAHALDAPSLALLAPILQRGLRDRAAETKRRAALVAGNLSALCSGTAQATAALAPHMPALQPLLEAAAVGDAHPDVRSAAARALAQIVGALGEVQVPFVVERLVNAALGCRSSDATRSGAAQALSLVLNELGEDRVATCLTSSLAPLGRQETAAGREGALWCVRYLARDTAEFSPLVGDALGCVLDGLADDADPVREVALLAGKQLVRSHGREELRVLLPSLEARLLGTAWRIRAAAAQLIGELLCLVGDAKPVGVAVEELDDIDAAMGDEATGALIEEQIGAAGWRNTLSSLYIARLDAVAAVRQAAVEVWKTVVPNTPRALRDILPVLVARLDLDEGDDADAEKQRVASRALGDVVKKIGDRVVPELVPLLRESFAEGDEATRVGVCLGLAEVASATPQRQALGHLGLLAPVIEDALCGSSRSTPRVQAHAALAFHALYGQAGRDAVDAMLPGLLRRLDDDLDDGDGSPAVRARQALRDVLRRRSRELLPLVVPALLKRPIGDLRCAALSAVADVAGGPLSPFVSSVARGVLAELAAIPPGDGGENDARRGALLAAAADVAAAVAAAGFASDAVGQLASPFATTKDDARRDAAAVAAAFFAAVKRRLAAPPPGSVVAPDASSRLLDAAPKLLKELLCCLGDGDGGVRSAAVDGLEAYGAAFDAEQQATHLDFTRVTLASAASDARWKQKRGDDPLPALSEDPRCLKALLPSYLRALLQGSPEARESAALGLGELVDLSSEAALKPLAIKVAGPLIRVVGDRFAAPVKAAILGALSALLRRGPLLVKAFVPQLQATFSKALRDPSRDVRARATAALGLLAPLSTRLDALVADLAQSAGADDAPEVVVAALLGALVVVFANLGAKTPKPESVDAARAAARDFAGHADPEVAAAAEKLGAALA</sequence>
<dbReference type="InterPro" id="IPR034085">
    <property type="entry name" value="TOG"/>
</dbReference>
<dbReference type="Pfam" id="PF24987">
    <property type="entry name" value="HEAT_EF3_N"/>
    <property type="match status" value="1"/>
</dbReference>
<feature type="domain" description="TOG" evidence="3">
    <location>
        <begin position="1"/>
        <end position="233"/>
    </location>
</feature>
<dbReference type="InterPro" id="IPR016024">
    <property type="entry name" value="ARM-type_fold"/>
</dbReference>
<feature type="repeat" description="HEAT" evidence="2">
    <location>
        <begin position="177"/>
        <end position="215"/>
    </location>
</feature>
<dbReference type="GO" id="GO:0006417">
    <property type="term" value="P:regulation of translation"/>
    <property type="evidence" value="ECO:0007669"/>
    <property type="project" value="TreeGrafter"/>
</dbReference>
<gene>
    <name evidence="4" type="ORF">AURANDRAFT_52278</name>
</gene>
<evidence type="ECO:0000256" key="1">
    <source>
        <dbReference type="ARBA" id="ARBA00022737"/>
    </source>
</evidence>
<reference evidence="4 5" key="1">
    <citation type="journal article" date="2011" name="Proc. Natl. Acad. Sci. U.S.A.">
        <title>Niche of harmful alga Aureococcus anophagefferens revealed through ecogenomics.</title>
        <authorList>
            <person name="Gobler C.J."/>
            <person name="Berry D.L."/>
            <person name="Dyhrman S.T."/>
            <person name="Wilhelm S.W."/>
            <person name="Salamov A."/>
            <person name="Lobanov A.V."/>
            <person name="Zhang Y."/>
            <person name="Collier J.L."/>
            <person name="Wurch L.L."/>
            <person name="Kustka A.B."/>
            <person name="Dill B.D."/>
            <person name="Shah M."/>
            <person name="VerBerkmoes N.C."/>
            <person name="Kuo A."/>
            <person name="Terry A."/>
            <person name="Pangilinan J."/>
            <person name="Lindquist E.A."/>
            <person name="Lucas S."/>
            <person name="Paulsen I.T."/>
            <person name="Hattenrath-Lehmann T.K."/>
            <person name="Talmage S.C."/>
            <person name="Walker E.A."/>
            <person name="Koch F."/>
            <person name="Burson A.M."/>
            <person name="Marcoval M.A."/>
            <person name="Tang Y.Z."/>
            <person name="Lecleir G.R."/>
            <person name="Coyne K.J."/>
            <person name="Berg G.M."/>
            <person name="Bertrand E.M."/>
            <person name="Saito M.A."/>
            <person name="Gladyshev V.N."/>
            <person name="Grigoriev I.V."/>
        </authorList>
    </citation>
    <scope>NUCLEOTIDE SEQUENCE [LARGE SCALE GENOMIC DNA]</scope>
    <source>
        <strain evidence="5">CCMP 1984</strain>
    </source>
</reference>
<dbReference type="InterPro" id="IPR021133">
    <property type="entry name" value="HEAT_type_2"/>
</dbReference>
<name>F0XXF9_AURAN</name>
<dbReference type="Pfam" id="PF23271">
    <property type="entry name" value="HEAT_GCN1"/>
    <property type="match status" value="1"/>
</dbReference>
<dbReference type="Proteomes" id="UP000002729">
    <property type="component" value="Unassembled WGS sequence"/>
</dbReference>
<dbReference type="PROSITE" id="PS50077">
    <property type="entry name" value="HEAT_REPEAT"/>
    <property type="match status" value="2"/>
</dbReference>
<protein>
    <recommendedName>
        <fullName evidence="3">TOG domain-containing protein</fullName>
    </recommendedName>
</protein>
<dbReference type="OrthoDB" id="5148094at2759"/>
<dbReference type="GO" id="GO:0019887">
    <property type="term" value="F:protein kinase regulator activity"/>
    <property type="evidence" value="ECO:0007669"/>
    <property type="project" value="TreeGrafter"/>
</dbReference>
<dbReference type="PANTHER" id="PTHR23346:SF7">
    <property type="entry name" value="STALLED RIBOSOME SENSOR GCN1"/>
    <property type="match status" value="1"/>
</dbReference>
<keyword evidence="1" id="KW-0677">Repeat</keyword>
<dbReference type="InterPro" id="IPR057546">
    <property type="entry name" value="HEAT_GCN1"/>
</dbReference>
<accession>F0XXF9</accession>
<dbReference type="OMA" id="PRDSEYC"/>
<dbReference type="GeneID" id="20222176"/>